<name>A0A378JSJ3_9GAMM</name>
<keyword evidence="9" id="KW-0121">Carboxypeptidase</keyword>
<evidence type="ECO:0000256" key="7">
    <source>
        <dbReference type="ARBA" id="ARBA00022801"/>
    </source>
</evidence>
<dbReference type="OrthoDB" id="9799980at2"/>
<evidence type="ECO:0000256" key="2">
    <source>
        <dbReference type="ARBA" id="ARBA00002039"/>
    </source>
</evidence>
<evidence type="ECO:0000256" key="4">
    <source>
        <dbReference type="ARBA" id="ARBA00013115"/>
    </source>
</evidence>
<dbReference type="Gene3D" id="3.40.50.880">
    <property type="match status" value="1"/>
</dbReference>
<keyword evidence="7 9" id="KW-0378">Hydrolase</keyword>
<dbReference type="PANTHER" id="PTHR36175:SF1">
    <property type="entry name" value="CYANOPHYCINASE"/>
    <property type="match status" value="1"/>
</dbReference>
<keyword evidence="10" id="KW-1185">Reference proteome</keyword>
<dbReference type="EMBL" id="UGNV01000004">
    <property type="protein sequence ID" value="STX55642.1"/>
    <property type="molecule type" value="Genomic_DNA"/>
</dbReference>
<dbReference type="InterPro" id="IPR005320">
    <property type="entry name" value="Peptidase_S51"/>
</dbReference>
<evidence type="ECO:0000313" key="9">
    <source>
        <dbReference type="EMBL" id="STX55642.1"/>
    </source>
</evidence>
<sequence length="280" mass="31201">MKPKGIILLIGGAEQRADEAPDIEQDESNFNPYEIFKEILKATPSKHIVFITAGKDLHKETRKNYTNAFKKMGFKTIDFMFIEKRENAENEKYLQKIKSAGVIFFTGGDQFYHATLLGGTSFIKAIKEKYFHTKNFIVAGTSAGAMVIPSVMIASGGQTEALLHQNLAISSGFSLLPECIVDTHFIKRGRFSRLAHAILLNPEKLGIGLGEDSAVLIRQGNEVECVGSGMVVIIDGSEIKQTNITEVKEGEPIYLDNIKAYFLVRKCKFLLKEHKFIPPK</sequence>
<dbReference type="PANTHER" id="PTHR36175">
    <property type="entry name" value="CYANOPHYCINASE"/>
    <property type="match status" value="1"/>
</dbReference>
<proteinExistence type="inferred from homology"/>
<keyword evidence="6" id="KW-0645">Protease</keyword>
<comment type="function">
    <text evidence="2">Exopeptidase that catalyzes the hydrolytic cleavage of multi-L-arginyl-poly-L-aspartic acid (cyanophycin; a water-insoluble reserve polymer) into aspartate-arginine dipeptides.</text>
</comment>
<gene>
    <name evidence="9" type="primary">cphB_2</name>
    <name evidence="9" type="ORF">NCTC13315_03013</name>
</gene>
<dbReference type="NCBIfam" id="TIGR02069">
    <property type="entry name" value="cyanophycinase"/>
    <property type="match status" value="1"/>
</dbReference>
<dbReference type="GO" id="GO:0004180">
    <property type="term" value="F:carboxypeptidase activity"/>
    <property type="evidence" value="ECO:0007669"/>
    <property type="project" value="UniProtKB-KW"/>
</dbReference>
<evidence type="ECO:0000256" key="5">
    <source>
        <dbReference type="ARBA" id="ARBA00015719"/>
    </source>
</evidence>
<dbReference type="GO" id="GO:0008236">
    <property type="term" value="F:serine-type peptidase activity"/>
    <property type="evidence" value="ECO:0007669"/>
    <property type="project" value="UniProtKB-KW"/>
</dbReference>
<keyword evidence="8" id="KW-0720">Serine protease</keyword>
<protein>
    <recommendedName>
        <fullName evidence="5">Cyanophycinase</fullName>
        <ecNumber evidence="4">3.4.15.6</ecNumber>
    </recommendedName>
</protein>
<comment type="similarity">
    <text evidence="3">Belongs to the peptidase S51 family.</text>
</comment>
<dbReference type="Proteomes" id="UP000254968">
    <property type="component" value="Unassembled WGS sequence"/>
</dbReference>
<dbReference type="InterPro" id="IPR029062">
    <property type="entry name" value="Class_I_gatase-like"/>
</dbReference>
<evidence type="ECO:0000256" key="3">
    <source>
        <dbReference type="ARBA" id="ARBA00006534"/>
    </source>
</evidence>
<accession>A0A378JSJ3</accession>
<dbReference type="CDD" id="cd03145">
    <property type="entry name" value="GAT1_cyanophycinase"/>
    <property type="match status" value="1"/>
</dbReference>
<evidence type="ECO:0000256" key="6">
    <source>
        <dbReference type="ARBA" id="ARBA00022670"/>
    </source>
</evidence>
<dbReference type="Pfam" id="PF03575">
    <property type="entry name" value="Peptidase_S51"/>
    <property type="match status" value="1"/>
</dbReference>
<dbReference type="GO" id="GO:0008241">
    <property type="term" value="F:peptidyl-dipeptidase activity"/>
    <property type="evidence" value="ECO:0007669"/>
    <property type="project" value="UniProtKB-EC"/>
</dbReference>
<reference evidence="9 10" key="1">
    <citation type="submission" date="2018-06" db="EMBL/GenBank/DDBJ databases">
        <authorList>
            <consortium name="Pathogen Informatics"/>
            <person name="Doyle S."/>
        </authorList>
    </citation>
    <scope>NUCLEOTIDE SEQUENCE [LARGE SCALE GENOMIC DNA]</scope>
    <source>
        <strain evidence="9 10">NCTC13315</strain>
    </source>
</reference>
<evidence type="ECO:0000256" key="1">
    <source>
        <dbReference type="ARBA" id="ARBA00001092"/>
    </source>
</evidence>
<evidence type="ECO:0000313" key="10">
    <source>
        <dbReference type="Proteomes" id="UP000254968"/>
    </source>
</evidence>
<dbReference type="AlphaFoldDB" id="A0A378JSJ3"/>
<dbReference type="EC" id="3.4.15.6" evidence="4"/>
<dbReference type="RefSeq" id="WP_115304259.1">
    <property type="nucleotide sequence ID" value="NZ_CAAAHO010000012.1"/>
</dbReference>
<evidence type="ECO:0000256" key="8">
    <source>
        <dbReference type="ARBA" id="ARBA00022825"/>
    </source>
</evidence>
<dbReference type="SUPFAM" id="SSF52317">
    <property type="entry name" value="Class I glutamine amidotransferase-like"/>
    <property type="match status" value="1"/>
</dbReference>
<dbReference type="GO" id="GO:0006508">
    <property type="term" value="P:proteolysis"/>
    <property type="evidence" value="ECO:0007669"/>
    <property type="project" value="UniProtKB-KW"/>
</dbReference>
<comment type="catalytic activity">
    <reaction evidence="1">
        <text>[L-4-(L-arginin-2-N-yl)aspartate](n) + H2O = [L-4-(L-arginin-2-N-yl)aspartate](n-1) + L-4-(L-arginin-2-N-yl)aspartate</text>
        <dbReference type="Rhea" id="RHEA:12845"/>
        <dbReference type="Rhea" id="RHEA-COMP:13728"/>
        <dbReference type="Rhea" id="RHEA-COMP:13734"/>
        <dbReference type="ChEBI" id="CHEBI:15377"/>
        <dbReference type="ChEBI" id="CHEBI:137986"/>
        <dbReference type="ChEBI" id="CHEBI:137991"/>
        <dbReference type="EC" id="3.4.15.6"/>
    </reaction>
</comment>
<dbReference type="InterPro" id="IPR011811">
    <property type="entry name" value="Peptidase_S51_cyanophycinase"/>
</dbReference>
<organism evidence="9 10">
    <name type="scientific">Legionella beliardensis</name>
    <dbReference type="NCBI Taxonomy" id="91822"/>
    <lineage>
        <taxon>Bacteria</taxon>
        <taxon>Pseudomonadati</taxon>
        <taxon>Pseudomonadota</taxon>
        <taxon>Gammaproteobacteria</taxon>
        <taxon>Legionellales</taxon>
        <taxon>Legionellaceae</taxon>
        <taxon>Legionella</taxon>
    </lineage>
</organism>